<sequence>MAEHGKTGRTAHDSGRESLHKVSISRIKKEMSDVFYLSDDLVIATLSAQNNTTTDYPATIDGFSAIIMMAGEATVSIDMKTYQVRPNTIVFFNPNSIIRTIKCSSNAAAYFLAFSKSFVNEIQIDLSTSLPV</sequence>
<gene>
    <name evidence="3" type="ORF">OBE_11132</name>
</gene>
<dbReference type="EMBL" id="AJWZ01007648">
    <property type="protein sequence ID" value="EKC56308.1"/>
    <property type="molecule type" value="Genomic_DNA"/>
</dbReference>
<name>K1SFF0_9ZZZZ</name>
<dbReference type="Gene3D" id="2.60.120.10">
    <property type="entry name" value="Jelly Rolls"/>
    <property type="match status" value="1"/>
</dbReference>
<dbReference type="Pfam" id="PF02311">
    <property type="entry name" value="AraC_binding"/>
    <property type="match status" value="1"/>
</dbReference>
<dbReference type="AlphaFoldDB" id="K1SFF0"/>
<proteinExistence type="predicted"/>
<organism evidence="3">
    <name type="scientific">human gut metagenome</name>
    <dbReference type="NCBI Taxonomy" id="408170"/>
    <lineage>
        <taxon>unclassified sequences</taxon>
        <taxon>metagenomes</taxon>
        <taxon>organismal metagenomes</taxon>
    </lineage>
</organism>
<comment type="caution">
    <text evidence="3">The sequence shown here is derived from an EMBL/GenBank/DDBJ whole genome shotgun (WGS) entry which is preliminary data.</text>
</comment>
<evidence type="ECO:0000313" key="3">
    <source>
        <dbReference type="EMBL" id="EKC56308.1"/>
    </source>
</evidence>
<evidence type="ECO:0000259" key="2">
    <source>
        <dbReference type="Pfam" id="PF02311"/>
    </source>
</evidence>
<dbReference type="InterPro" id="IPR003313">
    <property type="entry name" value="AraC-bd"/>
</dbReference>
<reference evidence="3" key="1">
    <citation type="journal article" date="2013" name="Environ. Microbiol.">
        <title>Microbiota from the distal guts of lean and obese adolescents exhibit partial functional redundancy besides clear differences in community structure.</title>
        <authorList>
            <person name="Ferrer M."/>
            <person name="Ruiz A."/>
            <person name="Lanza F."/>
            <person name="Haange S.B."/>
            <person name="Oberbach A."/>
            <person name="Till H."/>
            <person name="Bargiela R."/>
            <person name="Campoy C."/>
            <person name="Segura M.T."/>
            <person name="Richter M."/>
            <person name="von Bergen M."/>
            <person name="Seifert J."/>
            <person name="Suarez A."/>
        </authorList>
    </citation>
    <scope>NUCLEOTIDE SEQUENCE</scope>
</reference>
<accession>K1SFF0</accession>
<dbReference type="InterPro" id="IPR014710">
    <property type="entry name" value="RmlC-like_jellyroll"/>
</dbReference>
<dbReference type="GO" id="GO:0003677">
    <property type="term" value="F:DNA binding"/>
    <property type="evidence" value="ECO:0007669"/>
    <property type="project" value="UniProtKB-KW"/>
</dbReference>
<keyword evidence="1" id="KW-0238">DNA-binding</keyword>
<evidence type="ECO:0000256" key="1">
    <source>
        <dbReference type="ARBA" id="ARBA00023125"/>
    </source>
</evidence>
<feature type="domain" description="AraC-type arabinose-binding/dimerisation" evidence="2">
    <location>
        <begin position="57"/>
        <end position="128"/>
    </location>
</feature>
<dbReference type="GO" id="GO:0006355">
    <property type="term" value="P:regulation of DNA-templated transcription"/>
    <property type="evidence" value="ECO:0007669"/>
    <property type="project" value="InterPro"/>
</dbReference>
<protein>
    <recommendedName>
        <fullName evidence="2">AraC-type arabinose-binding/dimerisation domain-containing protein</fullName>
    </recommendedName>
</protein>
<feature type="non-terminal residue" evidence="3">
    <location>
        <position position="132"/>
    </location>
</feature>